<evidence type="ECO:0000259" key="8">
    <source>
        <dbReference type="Pfam" id="PF01182"/>
    </source>
</evidence>
<dbReference type="InterPro" id="IPR005900">
    <property type="entry name" value="6-phosphogluconolactonase_DevB"/>
</dbReference>
<dbReference type="STRING" id="1143323.M787_004445"/>
<sequence length="258" mass="29253">MATLINFNNEHKLLLTKKRELFIDLASRDWIATANKAIQNNNAFFVALSGGSTPLAIFKSLVENKSKILDSSKIFLFWGDERNVPPTSVDSNYGQAMSLLKELNIPEEQVFRMPIEDPQGAEKYQEIIEKLVPQSSFDMIMLGIGEDGHTLSLFPNTQAIRETTRLVVFNDVPQLHTRRMTLTFRAVHKAKHVVVYVQGESKKKIIKNLFSLPRSVSSPYPIEMIGKEQTSLFWILSPDAYEASDFNAISSIYKLDIL</sequence>
<comment type="similarity">
    <text evidence="4 7">Belongs to the glucosamine/galactosamine-6-phosphate isomerase family. 6-phosphogluconolactonase subfamily.</text>
</comment>
<evidence type="ECO:0000313" key="10">
    <source>
        <dbReference type="Proteomes" id="UP000019147"/>
    </source>
</evidence>
<dbReference type="KEGG" id="cgz:M787_004445"/>
<dbReference type="GO" id="GO:0017057">
    <property type="term" value="F:6-phosphogluconolactonase activity"/>
    <property type="evidence" value="ECO:0007669"/>
    <property type="project" value="UniProtKB-UniRule"/>
</dbReference>
<reference evidence="9 10" key="1">
    <citation type="journal article" date="2014" name="Syst. Appl. Microbiol.">
        <title>Evidence for the existence of two new members of the family Chlamydiaceae and proposal of Chlamydia avium sp. nov. and Chlamydia gallinacea sp. nov.</title>
        <authorList>
            <person name="Sachse K."/>
            <person name="Laroucau K."/>
            <person name="Riege K."/>
            <person name="Wehner S."/>
            <person name="Dilcher M."/>
            <person name="Creasy H.H."/>
            <person name="Weidmann M."/>
            <person name="Myers G."/>
            <person name="Vorimore F."/>
            <person name="Vicari N."/>
            <person name="Magnino S."/>
            <person name="Liebler-Tenorio E."/>
            <person name="Ruettger A."/>
            <person name="Bavoil P.M."/>
            <person name="Hufert F.T."/>
            <person name="Rossello-Mora R."/>
            <person name="Marz M."/>
        </authorList>
    </citation>
    <scope>NUCLEOTIDE SEQUENCE [LARGE SCALE GENOMIC DNA]</scope>
    <source>
        <strain evidence="9 10">08-1274/3</strain>
    </source>
</reference>
<dbReference type="NCBIfam" id="TIGR01198">
    <property type="entry name" value="pgl"/>
    <property type="match status" value="1"/>
</dbReference>
<dbReference type="Pfam" id="PF01182">
    <property type="entry name" value="Glucosamine_iso"/>
    <property type="match status" value="1"/>
</dbReference>
<comment type="function">
    <text evidence="2 7">Hydrolysis of 6-phosphogluconolactone to 6-phosphogluconate.</text>
</comment>
<dbReference type="SUPFAM" id="SSF100950">
    <property type="entry name" value="NagB/RpiA/CoA transferase-like"/>
    <property type="match status" value="1"/>
</dbReference>
<dbReference type="CDD" id="cd01400">
    <property type="entry name" value="6PGL"/>
    <property type="match status" value="1"/>
</dbReference>
<dbReference type="EMBL" id="CP015840">
    <property type="protein sequence ID" value="ANG66555.1"/>
    <property type="molecule type" value="Genomic_DNA"/>
</dbReference>
<dbReference type="OrthoDB" id="9810967at2"/>
<dbReference type="InterPro" id="IPR037171">
    <property type="entry name" value="NagB/RpiA_transferase-like"/>
</dbReference>
<evidence type="ECO:0000256" key="7">
    <source>
        <dbReference type="RuleBase" id="RU365095"/>
    </source>
</evidence>
<evidence type="ECO:0000256" key="5">
    <source>
        <dbReference type="ARBA" id="ARBA00013198"/>
    </source>
</evidence>
<dbReference type="GO" id="GO:0005975">
    <property type="term" value="P:carbohydrate metabolic process"/>
    <property type="evidence" value="ECO:0007669"/>
    <property type="project" value="UniProtKB-UniRule"/>
</dbReference>
<evidence type="ECO:0000256" key="1">
    <source>
        <dbReference type="ARBA" id="ARBA00000832"/>
    </source>
</evidence>
<keyword evidence="7" id="KW-0378">Hydrolase</keyword>
<dbReference type="Gene3D" id="3.40.50.1360">
    <property type="match status" value="1"/>
</dbReference>
<feature type="domain" description="Glucosamine/galactosamine-6-phosphate isomerase" evidence="8">
    <location>
        <begin position="22"/>
        <end position="234"/>
    </location>
</feature>
<evidence type="ECO:0000313" key="9">
    <source>
        <dbReference type="EMBL" id="ANG66555.1"/>
    </source>
</evidence>
<organism evidence="9 10">
    <name type="scientific">Chlamydia gallinacea 08-1274/3</name>
    <dbReference type="NCBI Taxonomy" id="1143323"/>
    <lineage>
        <taxon>Bacteria</taxon>
        <taxon>Pseudomonadati</taxon>
        <taxon>Chlamydiota</taxon>
        <taxon>Chlamydiia</taxon>
        <taxon>Chlamydiales</taxon>
        <taxon>Chlamydiaceae</taxon>
        <taxon>Chlamydia/Chlamydophila group</taxon>
        <taxon>Chlamydia</taxon>
    </lineage>
</organism>
<evidence type="ECO:0000256" key="3">
    <source>
        <dbReference type="ARBA" id="ARBA00004961"/>
    </source>
</evidence>
<dbReference type="PANTHER" id="PTHR11054">
    <property type="entry name" value="6-PHOSPHOGLUCONOLACTONASE"/>
    <property type="match status" value="1"/>
</dbReference>
<dbReference type="PANTHER" id="PTHR11054:SF0">
    <property type="entry name" value="6-PHOSPHOGLUCONOLACTONASE"/>
    <property type="match status" value="1"/>
</dbReference>
<comment type="pathway">
    <text evidence="3 7">Carbohydrate degradation; pentose phosphate pathway; D-ribulose 5-phosphate from D-glucose 6-phosphate (oxidative stage): step 2/3.</text>
</comment>
<gene>
    <name evidence="7" type="primary">pgl</name>
    <name evidence="9" type="ORF">M787_004445</name>
</gene>
<evidence type="ECO:0000256" key="6">
    <source>
        <dbReference type="ARBA" id="ARBA00020337"/>
    </source>
</evidence>
<dbReference type="Proteomes" id="UP000019147">
    <property type="component" value="Chromosome"/>
</dbReference>
<evidence type="ECO:0000256" key="2">
    <source>
        <dbReference type="ARBA" id="ARBA00002681"/>
    </source>
</evidence>
<dbReference type="eggNOG" id="COG0363">
    <property type="taxonomic scope" value="Bacteria"/>
</dbReference>
<name>A0A173E066_9CHLA</name>
<dbReference type="GO" id="GO:0006098">
    <property type="term" value="P:pentose-phosphate shunt"/>
    <property type="evidence" value="ECO:0007669"/>
    <property type="project" value="UniProtKB-UniPathway"/>
</dbReference>
<proteinExistence type="inferred from homology"/>
<dbReference type="InterPro" id="IPR006148">
    <property type="entry name" value="Glc/Gal-6P_isomerase"/>
</dbReference>
<dbReference type="InterPro" id="IPR039104">
    <property type="entry name" value="6PGL"/>
</dbReference>
<protein>
    <recommendedName>
        <fullName evidence="6 7">6-phosphogluconolactonase</fullName>
        <shortName evidence="7">6PGL</shortName>
        <ecNumber evidence="5 7">3.1.1.31</ecNumber>
    </recommendedName>
</protein>
<dbReference type="RefSeq" id="WP_021828375.1">
    <property type="nucleotide sequence ID" value="NZ_CP015840.1"/>
</dbReference>
<dbReference type="EC" id="3.1.1.31" evidence="5 7"/>
<comment type="catalytic activity">
    <reaction evidence="1 7">
        <text>6-phospho-D-glucono-1,5-lactone + H2O = 6-phospho-D-gluconate + H(+)</text>
        <dbReference type="Rhea" id="RHEA:12556"/>
        <dbReference type="ChEBI" id="CHEBI:15377"/>
        <dbReference type="ChEBI" id="CHEBI:15378"/>
        <dbReference type="ChEBI" id="CHEBI:57955"/>
        <dbReference type="ChEBI" id="CHEBI:58759"/>
        <dbReference type="EC" id="3.1.1.31"/>
    </reaction>
</comment>
<dbReference type="AlphaFoldDB" id="A0A173E066"/>
<accession>A0A173E066</accession>
<dbReference type="UniPathway" id="UPA00115">
    <property type="reaction ID" value="UER00409"/>
</dbReference>
<evidence type="ECO:0000256" key="4">
    <source>
        <dbReference type="ARBA" id="ARBA00010662"/>
    </source>
</evidence>
<dbReference type="GeneID" id="81478554"/>